<protein>
    <submittedName>
        <fullName evidence="1">Uncharacterized protein</fullName>
    </submittedName>
</protein>
<dbReference type="EMBL" id="VTAV01000024">
    <property type="protein sequence ID" value="TYR31695.1"/>
    <property type="molecule type" value="Genomic_DNA"/>
</dbReference>
<proteinExistence type="predicted"/>
<evidence type="ECO:0000313" key="2">
    <source>
        <dbReference type="Proteomes" id="UP000322362"/>
    </source>
</evidence>
<comment type="caution">
    <text evidence="1">The sequence shown here is derived from an EMBL/GenBank/DDBJ whole genome shotgun (WGS) entry which is preliminary data.</text>
</comment>
<keyword evidence="2" id="KW-1185">Reference proteome</keyword>
<evidence type="ECO:0000313" key="1">
    <source>
        <dbReference type="EMBL" id="TYR31695.1"/>
    </source>
</evidence>
<dbReference type="Pfam" id="PF22028">
    <property type="entry name" value="DUF6934"/>
    <property type="match status" value="1"/>
</dbReference>
<dbReference type="InterPro" id="IPR053865">
    <property type="entry name" value="DUF6934"/>
</dbReference>
<dbReference type="RefSeq" id="WP_148921184.1">
    <property type="nucleotide sequence ID" value="NZ_VTAV01000024.1"/>
</dbReference>
<gene>
    <name evidence="1" type="ORF">FXV77_20855</name>
</gene>
<name>A0A5D4GWS9_9SPHI</name>
<organism evidence="1 2">
    <name type="scientific">Sphingobacterium phlebotomi</name>
    <dbReference type="NCBI Taxonomy" id="2605433"/>
    <lineage>
        <taxon>Bacteria</taxon>
        <taxon>Pseudomonadati</taxon>
        <taxon>Bacteroidota</taxon>
        <taxon>Sphingobacteriia</taxon>
        <taxon>Sphingobacteriales</taxon>
        <taxon>Sphingobacteriaceae</taxon>
        <taxon>Sphingobacterium</taxon>
    </lineage>
</organism>
<reference evidence="1 2" key="1">
    <citation type="submission" date="2019-08" db="EMBL/GenBank/DDBJ databases">
        <title>Phlebobacter frassis gen. nov. sp. nov., a new member of family Sphingobacteriaceae isolated from sand fly rearing media.</title>
        <authorList>
            <person name="Kakumanu M.L."/>
            <person name="Marayati B.F."/>
            <person name="Wada-Katsumata A."/>
            <person name="Wasserberg G."/>
            <person name="Schal C."/>
            <person name="Apperson C.S."/>
            <person name="Ponnusamy L."/>
        </authorList>
    </citation>
    <scope>NUCLEOTIDE SEQUENCE [LARGE SCALE GENOMIC DNA]</scope>
    <source>
        <strain evidence="1 2">SSI9</strain>
    </source>
</reference>
<dbReference type="AlphaFoldDB" id="A0A5D4GWS9"/>
<sequence length="148" mass="16882">MNLEHYQFKTNHSHLDFESESVGPKGKIKKIVRFSPQNANGITYFNLGFGDLDTETGIISDLSKSNNGDREKILTTIARIVLVFTEHFPDVMVYAQGSTPARTRLYQMGISGNIDEIQEILHVYGYTNGKWQLFETKVNYEAFLVSRK</sequence>
<dbReference type="Proteomes" id="UP000322362">
    <property type="component" value="Unassembled WGS sequence"/>
</dbReference>
<accession>A0A5D4GWS9</accession>